<dbReference type="GO" id="GO:0016787">
    <property type="term" value="F:hydrolase activity"/>
    <property type="evidence" value="ECO:0007669"/>
    <property type="project" value="UniProtKB-KW"/>
</dbReference>
<dbReference type="PANTHER" id="PTHR46825">
    <property type="entry name" value="D-ALANYL-D-ALANINE-CARBOXYPEPTIDASE/ENDOPEPTIDASE AMPH"/>
    <property type="match status" value="1"/>
</dbReference>
<sequence length="337" mass="36189">MLDALVANGSPAALAEFRDERGVWNGASGVAELNSARPVDPHGWFRLGSVTKTFTAIVVLQLACEGRLSLADTIERWLPGVVSGGGRITLHHLLAHTSGLHDYTHDLTPAGVVRDRYKQWDPWEIVIPAVKQEPEFDPGTAWAYCNTNYILLGLVIEKASGFTYEEMVSQRILRPLDLSHTLLPTDAEALPEPHAHGYLDVDGQLVDISTINASQAGAAGGMASTARDINHFFGTLLTGGLLGQSESEIMRTTIPMASPGVGSGLSLARVDLPNGITVWGKTGGAFGYHMLSFHTADATRQLTVSMTMTASVRPATHQLLASVANVFEPPGWSTWSR</sequence>
<name>A0A8J3QHF0_9ACTN</name>
<protein>
    <submittedName>
        <fullName evidence="2">Serine hydrolase</fullName>
    </submittedName>
</protein>
<keyword evidence="3" id="KW-1185">Reference proteome</keyword>
<dbReference type="Pfam" id="PF00144">
    <property type="entry name" value="Beta-lactamase"/>
    <property type="match status" value="1"/>
</dbReference>
<feature type="domain" description="Beta-lactamase-related" evidence="1">
    <location>
        <begin position="12"/>
        <end position="309"/>
    </location>
</feature>
<reference evidence="2" key="1">
    <citation type="submission" date="2021-01" db="EMBL/GenBank/DDBJ databases">
        <title>Whole genome shotgun sequence of Rhizocola hellebori NBRC 109834.</title>
        <authorList>
            <person name="Komaki H."/>
            <person name="Tamura T."/>
        </authorList>
    </citation>
    <scope>NUCLEOTIDE SEQUENCE</scope>
    <source>
        <strain evidence="2">NBRC 109834</strain>
    </source>
</reference>
<evidence type="ECO:0000313" key="3">
    <source>
        <dbReference type="Proteomes" id="UP000612899"/>
    </source>
</evidence>
<dbReference type="PANTHER" id="PTHR46825:SF7">
    <property type="entry name" value="D-ALANYL-D-ALANINE CARBOXYPEPTIDASE"/>
    <property type="match status" value="1"/>
</dbReference>
<dbReference type="Gene3D" id="3.40.710.10">
    <property type="entry name" value="DD-peptidase/beta-lactamase superfamily"/>
    <property type="match status" value="1"/>
</dbReference>
<evidence type="ECO:0000313" key="2">
    <source>
        <dbReference type="EMBL" id="GIH09351.1"/>
    </source>
</evidence>
<dbReference type="EMBL" id="BONY01000066">
    <property type="protein sequence ID" value="GIH09351.1"/>
    <property type="molecule type" value="Genomic_DNA"/>
</dbReference>
<proteinExistence type="predicted"/>
<keyword evidence="2" id="KW-0378">Hydrolase</keyword>
<dbReference type="InterPro" id="IPR012338">
    <property type="entry name" value="Beta-lactam/transpept-like"/>
</dbReference>
<evidence type="ECO:0000259" key="1">
    <source>
        <dbReference type="Pfam" id="PF00144"/>
    </source>
</evidence>
<dbReference type="Proteomes" id="UP000612899">
    <property type="component" value="Unassembled WGS sequence"/>
</dbReference>
<dbReference type="InterPro" id="IPR050491">
    <property type="entry name" value="AmpC-like"/>
</dbReference>
<gene>
    <name evidence="2" type="ORF">Rhe02_74180</name>
</gene>
<dbReference type="SUPFAM" id="SSF56601">
    <property type="entry name" value="beta-lactamase/transpeptidase-like"/>
    <property type="match status" value="1"/>
</dbReference>
<accession>A0A8J3QHF0</accession>
<dbReference type="AlphaFoldDB" id="A0A8J3QHF0"/>
<dbReference type="InterPro" id="IPR001466">
    <property type="entry name" value="Beta-lactam-related"/>
</dbReference>
<organism evidence="2 3">
    <name type="scientific">Rhizocola hellebori</name>
    <dbReference type="NCBI Taxonomy" id="1392758"/>
    <lineage>
        <taxon>Bacteria</taxon>
        <taxon>Bacillati</taxon>
        <taxon>Actinomycetota</taxon>
        <taxon>Actinomycetes</taxon>
        <taxon>Micromonosporales</taxon>
        <taxon>Micromonosporaceae</taxon>
        <taxon>Rhizocola</taxon>
    </lineage>
</organism>
<comment type="caution">
    <text evidence="2">The sequence shown here is derived from an EMBL/GenBank/DDBJ whole genome shotgun (WGS) entry which is preliminary data.</text>
</comment>